<feature type="compositionally biased region" description="Low complexity" evidence="2">
    <location>
        <begin position="250"/>
        <end position="264"/>
    </location>
</feature>
<dbReference type="Gene3D" id="1.20.1260.60">
    <property type="entry name" value="Vacuolar protein sorting-associated protein Ist1"/>
    <property type="match status" value="1"/>
</dbReference>
<evidence type="ECO:0000313" key="3">
    <source>
        <dbReference type="EMBL" id="KAJ4459786.1"/>
    </source>
</evidence>
<keyword evidence="4" id="KW-1185">Reference proteome</keyword>
<reference evidence="3" key="1">
    <citation type="journal article" date="2022" name="bioRxiv">
        <title>Genomics of Preaxostyla Flagellates Illuminates Evolutionary Transitions and the Path Towards Mitochondrial Loss.</title>
        <authorList>
            <person name="Novak L.V.F."/>
            <person name="Treitli S.C."/>
            <person name="Pyrih J."/>
            <person name="Halakuc P."/>
            <person name="Pipaliya S.V."/>
            <person name="Vacek V."/>
            <person name="Brzon O."/>
            <person name="Soukal P."/>
            <person name="Eme L."/>
            <person name="Dacks J.B."/>
            <person name="Karnkowska A."/>
            <person name="Elias M."/>
            <person name="Hampl V."/>
        </authorList>
    </citation>
    <scope>NUCLEOTIDE SEQUENCE</scope>
    <source>
        <strain evidence="3">RCP-MX</strain>
    </source>
</reference>
<evidence type="ECO:0000256" key="2">
    <source>
        <dbReference type="SAM" id="MobiDB-lite"/>
    </source>
</evidence>
<dbReference type="Pfam" id="PF03398">
    <property type="entry name" value="Ist1"/>
    <property type="match status" value="1"/>
</dbReference>
<feature type="compositionally biased region" description="Low complexity" evidence="2">
    <location>
        <begin position="280"/>
        <end position="289"/>
    </location>
</feature>
<organism evidence="3 4">
    <name type="scientific">Paratrimastix pyriformis</name>
    <dbReference type="NCBI Taxonomy" id="342808"/>
    <lineage>
        <taxon>Eukaryota</taxon>
        <taxon>Metamonada</taxon>
        <taxon>Preaxostyla</taxon>
        <taxon>Paratrimastigidae</taxon>
        <taxon>Paratrimastix</taxon>
    </lineage>
</organism>
<dbReference type="PANTHER" id="PTHR12161">
    <property type="entry name" value="IST1 FAMILY MEMBER"/>
    <property type="match status" value="1"/>
</dbReference>
<accession>A0ABQ8UMU4</accession>
<dbReference type="Proteomes" id="UP001141327">
    <property type="component" value="Unassembled WGS sequence"/>
</dbReference>
<sequence>MGFDQNKTKIHLKTAVIRMQMLKQKKDAQNKAAKQEVAQLLRVGKDELARIKCENIVRQDYLIDALEILESFCELVTARLPLIASQRECPPELMESICSLIYSATHAEVPELLEVKKDFASKYGKQFVEDAVNNRGNRVNQRITIKFSVQTPPLQLLFQYLESAAKADGVDWHAPADSAAIPDLIQFPQPGAAGPSVAVETGAIPMLSFPGQFPPPPNPFLAGVAYPPGAMFQPPAQGPINLTLQFPGSPATATATATGPSVPVQTSLQAIPPPVPAAPAFPGTPVDPTNVPPPPPPAPDAMGSSQYDALAARFEAFKKR</sequence>
<dbReference type="EMBL" id="JAPMOS010000017">
    <property type="protein sequence ID" value="KAJ4459786.1"/>
    <property type="molecule type" value="Genomic_DNA"/>
</dbReference>
<dbReference type="InterPro" id="IPR005061">
    <property type="entry name" value="Ist1"/>
</dbReference>
<feature type="region of interest" description="Disordered" evidence="2">
    <location>
        <begin position="250"/>
        <end position="304"/>
    </location>
</feature>
<proteinExistence type="inferred from homology"/>
<comment type="similarity">
    <text evidence="1">Belongs to the IST1 family.</text>
</comment>
<feature type="compositionally biased region" description="Pro residues" evidence="2">
    <location>
        <begin position="290"/>
        <end position="299"/>
    </location>
</feature>
<dbReference type="PANTHER" id="PTHR12161:SF5">
    <property type="entry name" value="IST1 HOMOLOG"/>
    <property type="match status" value="1"/>
</dbReference>
<protein>
    <submittedName>
        <fullName evidence="3">IST1</fullName>
    </submittedName>
</protein>
<dbReference type="InterPro" id="IPR042277">
    <property type="entry name" value="IST1-like"/>
</dbReference>
<evidence type="ECO:0000313" key="4">
    <source>
        <dbReference type="Proteomes" id="UP001141327"/>
    </source>
</evidence>
<name>A0ABQ8UMU4_9EUKA</name>
<evidence type="ECO:0000256" key="1">
    <source>
        <dbReference type="ARBA" id="ARBA00005536"/>
    </source>
</evidence>
<gene>
    <name evidence="3" type="ORF">PAPYR_4183</name>
</gene>
<comment type="caution">
    <text evidence="3">The sequence shown here is derived from an EMBL/GenBank/DDBJ whole genome shotgun (WGS) entry which is preliminary data.</text>
</comment>